<organism evidence="2 3">
    <name type="scientific">Hohenbuehelia grisea</name>
    <dbReference type="NCBI Taxonomy" id="104357"/>
    <lineage>
        <taxon>Eukaryota</taxon>
        <taxon>Fungi</taxon>
        <taxon>Dikarya</taxon>
        <taxon>Basidiomycota</taxon>
        <taxon>Agaricomycotina</taxon>
        <taxon>Agaricomycetes</taxon>
        <taxon>Agaricomycetidae</taxon>
        <taxon>Agaricales</taxon>
        <taxon>Pleurotineae</taxon>
        <taxon>Pleurotaceae</taxon>
        <taxon>Hohenbuehelia</taxon>
    </lineage>
</organism>
<keyword evidence="3" id="KW-1185">Reference proteome</keyword>
<comment type="caution">
    <text evidence="2">The sequence shown here is derived from an EMBL/GenBank/DDBJ whole genome shotgun (WGS) entry which is preliminary data.</text>
</comment>
<evidence type="ECO:0000313" key="3">
    <source>
        <dbReference type="Proteomes" id="UP001556367"/>
    </source>
</evidence>
<accession>A0ABR3JUQ4</accession>
<keyword evidence="1" id="KW-0812">Transmembrane</keyword>
<reference evidence="3" key="1">
    <citation type="submission" date="2024-06" db="EMBL/GenBank/DDBJ databases">
        <title>Multi-omics analyses provide insights into the biosynthesis of the anticancer antibiotic pleurotin in Hohenbuehelia grisea.</title>
        <authorList>
            <person name="Weaver J.A."/>
            <person name="Alberti F."/>
        </authorList>
    </citation>
    <scope>NUCLEOTIDE SEQUENCE [LARGE SCALE GENOMIC DNA]</scope>
    <source>
        <strain evidence="3">T-177</strain>
    </source>
</reference>
<proteinExistence type="predicted"/>
<dbReference type="EMBL" id="JASNQZ010000003">
    <property type="protein sequence ID" value="KAL0959257.1"/>
    <property type="molecule type" value="Genomic_DNA"/>
</dbReference>
<dbReference type="Proteomes" id="UP001556367">
    <property type="component" value="Unassembled WGS sequence"/>
</dbReference>
<name>A0ABR3JUQ4_9AGAR</name>
<keyword evidence="1" id="KW-0472">Membrane</keyword>
<feature type="transmembrane region" description="Helical" evidence="1">
    <location>
        <begin position="167"/>
        <end position="186"/>
    </location>
</feature>
<keyword evidence="1" id="KW-1133">Transmembrane helix</keyword>
<feature type="transmembrane region" description="Helical" evidence="1">
    <location>
        <begin position="46"/>
        <end position="69"/>
    </location>
</feature>
<protein>
    <submittedName>
        <fullName evidence="2">Uncharacterized protein</fullName>
    </submittedName>
</protein>
<evidence type="ECO:0000256" key="1">
    <source>
        <dbReference type="SAM" id="Phobius"/>
    </source>
</evidence>
<sequence length="318" mass="32876">MIPHLNPVACAQAPPSSLGRLSRSTPGVARCRRSIRRSHTKRMPSVSSVVLLSIAVFLAASCNAAPVAAPASVDAAIRSVPLPIPTGAVTPLTALDKGKGPAFVIMAEEEGGDGSDPAENGDLVPPPFANTRASLLRILFVVGAAISALSALLILRPSTLPPGARKLLFSPLLTAAAVSGSVSSGVRRTGERLHRATTAIHRKATPGRKGEQEFRVGEERLVGWAQEELGLEEAGADDVDVMVNAAPLAPPGNFATGDSLSVADEDDWDRYADGRGEYIPLKPSPAYGNGSVGAAGKNAAGNGKGKGYWFRYGYGTIG</sequence>
<evidence type="ECO:0000313" key="2">
    <source>
        <dbReference type="EMBL" id="KAL0959257.1"/>
    </source>
</evidence>
<feature type="transmembrane region" description="Helical" evidence="1">
    <location>
        <begin position="135"/>
        <end position="155"/>
    </location>
</feature>
<gene>
    <name evidence="2" type="ORF">HGRIS_014528</name>
</gene>